<comment type="similarity">
    <text evidence="2">Belongs to the CDIP1/LITAF family.</text>
</comment>
<accession>A0A9K3Q4E4</accession>
<keyword evidence="6" id="KW-1133">Transmembrane helix</keyword>
<gene>
    <name evidence="8" type="ORF">IV203_027731</name>
</gene>
<evidence type="ECO:0000313" key="8">
    <source>
        <dbReference type="EMBL" id="KAG7369985.1"/>
    </source>
</evidence>
<evidence type="ECO:0000256" key="6">
    <source>
        <dbReference type="SAM" id="Phobius"/>
    </source>
</evidence>
<dbReference type="GO" id="GO:0008270">
    <property type="term" value="F:zinc ion binding"/>
    <property type="evidence" value="ECO:0007669"/>
    <property type="project" value="TreeGrafter"/>
</dbReference>
<evidence type="ECO:0000259" key="7">
    <source>
        <dbReference type="PROSITE" id="PS51837"/>
    </source>
</evidence>
<keyword evidence="6" id="KW-0812">Transmembrane</keyword>
<dbReference type="Proteomes" id="UP000693970">
    <property type="component" value="Unassembled WGS sequence"/>
</dbReference>
<reference evidence="8" key="2">
    <citation type="submission" date="2021-04" db="EMBL/GenBank/DDBJ databases">
        <authorList>
            <person name="Podell S."/>
        </authorList>
    </citation>
    <scope>NUCLEOTIDE SEQUENCE</scope>
    <source>
        <strain evidence="8">Hildebrandi</strain>
    </source>
</reference>
<feature type="domain" description="LITAF" evidence="7">
    <location>
        <begin position="68"/>
        <end position="150"/>
    </location>
</feature>
<dbReference type="EMBL" id="JAGRRH010000005">
    <property type="protein sequence ID" value="KAG7369985.1"/>
    <property type="molecule type" value="Genomic_DNA"/>
</dbReference>
<name>A0A9K3Q4E4_9STRA</name>
<dbReference type="PANTHER" id="PTHR23292:SF6">
    <property type="entry name" value="FI16602P1-RELATED"/>
    <property type="match status" value="1"/>
</dbReference>
<comment type="caution">
    <text evidence="8">The sequence shown here is derived from an EMBL/GenBank/DDBJ whole genome shotgun (WGS) entry which is preliminary data.</text>
</comment>
<dbReference type="PANTHER" id="PTHR23292">
    <property type="entry name" value="LIPOPOLYSACCHARIDE-INDUCED TUMOR NECROSIS FACTOR-ALPHA FACTOR"/>
    <property type="match status" value="1"/>
</dbReference>
<organism evidence="8 9">
    <name type="scientific">Nitzschia inconspicua</name>
    <dbReference type="NCBI Taxonomy" id="303405"/>
    <lineage>
        <taxon>Eukaryota</taxon>
        <taxon>Sar</taxon>
        <taxon>Stramenopiles</taxon>
        <taxon>Ochrophyta</taxon>
        <taxon>Bacillariophyta</taxon>
        <taxon>Bacillariophyceae</taxon>
        <taxon>Bacillariophycidae</taxon>
        <taxon>Bacillariales</taxon>
        <taxon>Bacillariaceae</taxon>
        <taxon>Nitzschia</taxon>
    </lineage>
</organism>
<keyword evidence="3" id="KW-0479">Metal-binding</keyword>
<evidence type="ECO:0000256" key="5">
    <source>
        <dbReference type="ARBA" id="ARBA00023136"/>
    </source>
</evidence>
<reference evidence="8" key="1">
    <citation type="journal article" date="2021" name="Sci. Rep.">
        <title>Diploid genomic architecture of Nitzschia inconspicua, an elite biomass production diatom.</title>
        <authorList>
            <person name="Oliver A."/>
            <person name="Podell S."/>
            <person name="Pinowska A."/>
            <person name="Traller J.C."/>
            <person name="Smith S.R."/>
            <person name="McClure R."/>
            <person name="Beliaev A."/>
            <person name="Bohutskyi P."/>
            <person name="Hill E.A."/>
            <person name="Rabines A."/>
            <person name="Zheng H."/>
            <person name="Allen L.Z."/>
            <person name="Kuo A."/>
            <person name="Grigoriev I.V."/>
            <person name="Allen A.E."/>
            <person name="Hazlebeck D."/>
            <person name="Allen E.E."/>
        </authorList>
    </citation>
    <scope>NUCLEOTIDE SEQUENCE</scope>
    <source>
        <strain evidence="8">Hildebrandi</strain>
    </source>
</reference>
<comment type="subcellular location">
    <subcellularLocation>
        <location evidence="1">Membrane</location>
        <topology evidence="1">Peripheral membrane protein</topology>
    </subcellularLocation>
</comment>
<keyword evidence="4" id="KW-0862">Zinc</keyword>
<protein>
    <submittedName>
        <fullName evidence="8">LITAF-like zinc ribbon domain containing protein</fullName>
    </submittedName>
</protein>
<proteinExistence type="inferred from homology"/>
<evidence type="ECO:0000256" key="3">
    <source>
        <dbReference type="ARBA" id="ARBA00022723"/>
    </source>
</evidence>
<dbReference type="PROSITE" id="PS51837">
    <property type="entry name" value="LITAF"/>
    <property type="match status" value="1"/>
</dbReference>
<dbReference type="AlphaFoldDB" id="A0A9K3Q4E4"/>
<evidence type="ECO:0000256" key="2">
    <source>
        <dbReference type="ARBA" id="ARBA00005975"/>
    </source>
</evidence>
<evidence type="ECO:0000313" key="9">
    <source>
        <dbReference type="Proteomes" id="UP000693970"/>
    </source>
</evidence>
<dbReference type="Pfam" id="PF10601">
    <property type="entry name" value="zf-LITAF-like"/>
    <property type="match status" value="1"/>
</dbReference>
<sequence>MGLFGNKRDAIVDAGYAPVNEPGAIPVATPVPMAQASYLENTTGTIAKESTFITEVPQQQESVPSMNTAFAAANDPTLSRGPMMMRQCPHCHQESRTRVTTAPAWQTWVASGALCFVFWPIFWVPLVLDNCKDTSHYCVLCGNEVGKVSAFEDCCVTTRE</sequence>
<evidence type="ECO:0000256" key="4">
    <source>
        <dbReference type="ARBA" id="ARBA00022833"/>
    </source>
</evidence>
<dbReference type="InterPro" id="IPR037519">
    <property type="entry name" value="LITAF_fam"/>
</dbReference>
<evidence type="ECO:0000256" key="1">
    <source>
        <dbReference type="ARBA" id="ARBA00004170"/>
    </source>
</evidence>
<dbReference type="InterPro" id="IPR006629">
    <property type="entry name" value="LITAF"/>
</dbReference>
<feature type="transmembrane region" description="Helical" evidence="6">
    <location>
        <begin position="108"/>
        <end position="128"/>
    </location>
</feature>
<keyword evidence="9" id="KW-1185">Reference proteome</keyword>
<dbReference type="SMART" id="SM00714">
    <property type="entry name" value="LITAF"/>
    <property type="match status" value="1"/>
</dbReference>
<keyword evidence="5 6" id="KW-0472">Membrane</keyword>
<dbReference type="OrthoDB" id="44755at2759"/>
<dbReference type="GO" id="GO:0016020">
    <property type="term" value="C:membrane"/>
    <property type="evidence" value="ECO:0007669"/>
    <property type="project" value="UniProtKB-SubCell"/>
</dbReference>